<dbReference type="InterPro" id="IPR051177">
    <property type="entry name" value="CIK-Related_Protein"/>
</dbReference>
<dbReference type="PANTHER" id="PTHR12984">
    <property type="entry name" value="SCY1-RELATED S/T PROTEIN KINASE-LIKE"/>
    <property type="match status" value="1"/>
</dbReference>
<gene>
    <name evidence="1" type="ORF">KUTeg_016878</name>
</gene>
<dbReference type="Proteomes" id="UP001217089">
    <property type="component" value="Unassembled WGS sequence"/>
</dbReference>
<protein>
    <recommendedName>
        <fullName evidence="3">Protein kinase domain-containing protein</fullName>
    </recommendedName>
</protein>
<sequence length="62" mass="7488">MFVFCHDTEASVFIFEKKIADKLHKPRRRETVSEILRKDVQYLQKIKHPKILTVIHPLEETR</sequence>
<evidence type="ECO:0008006" key="3">
    <source>
        <dbReference type="Google" id="ProtNLM"/>
    </source>
</evidence>
<dbReference type="EMBL" id="JARBDR010000813">
    <property type="protein sequence ID" value="KAJ8306333.1"/>
    <property type="molecule type" value="Genomic_DNA"/>
</dbReference>
<organism evidence="1 2">
    <name type="scientific">Tegillarca granosa</name>
    <name type="common">Malaysian cockle</name>
    <name type="synonym">Anadara granosa</name>
    <dbReference type="NCBI Taxonomy" id="220873"/>
    <lineage>
        <taxon>Eukaryota</taxon>
        <taxon>Metazoa</taxon>
        <taxon>Spiralia</taxon>
        <taxon>Lophotrochozoa</taxon>
        <taxon>Mollusca</taxon>
        <taxon>Bivalvia</taxon>
        <taxon>Autobranchia</taxon>
        <taxon>Pteriomorphia</taxon>
        <taxon>Arcoida</taxon>
        <taxon>Arcoidea</taxon>
        <taxon>Arcidae</taxon>
        <taxon>Tegillarca</taxon>
    </lineage>
</organism>
<evidence type="ECO:0000313" key="2">
    <source>
        <dbReference type="Proteomes" id="UP001217089"/>
    </source>
</evidence>
<comment type="caution">
    <text evidence="1">The sequence shown here is derived from an EMBL/GenBank/DDBJ whole genome shotgun (WGS) entry which is preliminary data.</text>
</comment>
<evidence type="ECO:0000313" key="1">
    <source>
        <dbReference type="EMBL" id="KAJ8306333.1"/>
    </source>
</evidence>
<dbReference type="Gene3D" id="3.30.200.20">
    <property type="entry name" value="Phosphorylase Kinase, domain 1"/>
    <property type="match status" value="1"/>
</dbReference>
<name>A0ABQ9EM65_TEGGR</name>
<dbReference type="PANTHER" id="PTHR12984:SF16">
    <property type="entry name" value="BLACK MATCH, ISOFORM H"/>
    <property type="match status" value="1"/>
</dbReference>
<keyword evidence="2" id="KW-1185">Reference proteome</keyword>
<proteinExistence type="predicted"/>
<accession>A0ABQ9EM65</accession>
<reference evidence="1 2" key="1">
    <citation type="submission" date="2022-12" db="EMBL/GenBank/DDBJ databases">
        <title>Chromosome-level genome of Tegillarca granosa.</title>
        <authorList>
            <person name="Kim J."/>
        </authorList>
    </citation>
    <scope>NUCLEOTIDE SEQUENCE [LARGE SCALE GENOMIC DNA]</scope>
    <source>
        <strain evidence="1">Teg-2019</strain>
        <tissue evidence="1">Adductor muscle</tissue>
    </source>
</reference>